<reference evidence="1 2" key="1">
    <citation type="submission" date="2016-07" db="EMBL/GenBank/DDBJ databases">
        <authorList>
            <person name="Sutton G."/>
            <person name="Brinkac L."/>
            <person name="Sanka R."/>
            <person name="Adams M."/>
            <person name="Lau E."/>
            <person name="Kumar A."/>
            <person name="Macaden R."/>
        </authorList>
    </citation>
    <scope>NUCLEOTIDE SEQUENCE [LARGE SCALE GENOMIC DNA]</scope>
    <source>
        <strain evidence="1 2">GA-0871</strain>
    </source>
</reference>
<dbReference type="Proteomes" id="UP000187001">
    <property type="component" value="Unassembled WGS sequence"/>
</dbReference>
<sequence>MVALLVAGAFFVGPVLLHGRAHTFAVTIEVGGTAKTANVLVVLPDENVSAVEDGDGPEVTLPWRQELTVQGRGNFTFIRVQVIASDSKGEVTCRITSNGQTVAEDVDGGGYAQCLGNANDYTEDWTPSPTSPTEVPTGPPPHSDIIPELTLPLGSIGMPSVEDWRERWEMPVPYAEALQAIRPQLPIGRDYEGLRWCQEHVENELTMWVWGDKNDLMYVLVDDNVRTGSAVSISRRSPSPTGC</sequence>
<name>A0ABD6QGA3_MYCFO</name>
<evidence type="ECO:0000313" key="1">
    <source>
        <dbReference type="EMBL" id="OMC37680.1"/>
    </source>
</evidence>
<dbReference type="Gene3D" id="2.60.40.2880">
    <property type="entry name" value="MmpS1-5, C-terminal soluble domain"/>
    <property type="match status" value="1"/>
</dbReference>
<dbReference type="EMBL" id="MBER01000139">
    <property type="protein sequence ID" value="OMC37680.1"/>
    <property type="molecule type" value="Genomic_DNA"/>
</dbReference>
<organism evidence="1 2">
    <name type="scientific">Mycolicibacterium fortuitum</name>
    <name type="common">Mycobacterium fortuitum</name>
    <dbReference type="NCBI Taxonomy" id="1766"/>
    <lineage>
        <taxon>Bacteria</taxon>
        <taxon>Bacillati</taxon>
        <taxon>Actinomycetota</taxon>
        <taxon>Actinomycetes</taxon>
        <taxon>Mycobacteriales</taxon>
        <taxon>Mycobacteriaceae</taxon>
        <taxon>Mycolicibacterium</taxon>
    </lineage>
</organism>
<dbReference type="InterPro" id="IPR038468">
    <property type="entry name" value="MmpS_C"/>
</dbReference>
<comment type="caution">
    <text evidence="1">The sequence shown here is derived from an EMBL/GenBank/DDBJ whole genome shotgun (WGS) entry which is preliminary data.</text>
</comment>
<protein>
    <submittedName>
        <fullName evidence="1">Uncharacterized protein</fullName>
    </submittedName>
</protein>
<dbReference type="AlphaFoldDB" id="A0ABD6QGA3"/>
<evidence type="ECO:0000313" key="2">
    <source>
        <dbReference type="Proteomes" id="UP000187001"/>
    </source>
</evidence>
<gene>
    <name evidence="1" type="ORF">A5742_08570</name>
</gene>
<proteinExistence type="predicted"/>
<accession>A0ABD6QGA3</accession>